<sequence>MHDKTQSRINLLGGYCLATLLGATGMASYATAEEIPQMKCRTPVRNMSEKLQSETVFNAASRQAAKTFPPPNQPVTIPVWFHVIYKVVSGQPKGNISNTVIAKQITVLNNAYQGSGFQFSLAGTDRTESADWFDQCLDSEALEPVYKKQLAVDPSHTLNAYTCNSGSGLLGFATFPDMYAESSAMHGVVLNYRSLPGGPSPYGEGDTATHEIGHYLGLYHTFDDGQTSCAVDNDLVGDTAIERSPNFDCPVKRDTCANKLGKDPVTNYMDYSADACMTGFSIGQVKRMQAQVLAFKPSLVP</sequence>
<feature type="signal peptide" evidence="9">
    <location>
        <begin position="1"/>
        <end position="32"/>
    </location>
</feature>
<evidence type="ECO:0000256" key="5">
    <source>
        <dbReference type="ARBA" id="ARBA00022801"/>
    </source>
</evidence>
<feature type="domain" description="Peptidase M43 pregnancy-associated plasma-A" evidence="10">
    <location>
        <begin position="170"/>
        <end position="291"/>
    </location>
</feature>
<feature type="chain" id="PRO_5012576911" evidence="9">
    <location>
        <begin position="33"/>
        <end position="301"/>
    </location>
</feature>
<accession>A0A1Y6CWG0</accession>
<dbReference type="CDD" id="cd04275">
    <property type="entry name" value="ZnMc_pappalysin_like"/>
    <property type="match status" value="1"/>
</dbReference>
<evidence type="ECO:0000256" key="1">
    <source>
        <dbReference type="ARBA" id="ARBA00008721"/>
    </source>
</evidence>
<evidence type="ECO:0000256" key="6">
    <source>
        <dbReference type="ARBA" id="ARBA00022833"/>
    </source>
</evidence>
<keyword evidence="6" id="KW-0862">Zinc</keyword>
<name>A0A1Y6CWG0_9GAMM</name>
<dbReference type="InterPro" id="IPR008754">
    <property type="entry name" value="Peptidase_M43"/>
</dbReference>
<dbReference type="SUPFAM" id="SSF55486">
    <property type="entry name" value="Metalloproteases ('zincins'), catalytic domain"/>
    <property type="match status" value="1"/>
</dbReference>
<dbReference type="OrthoDB" id="6278496at2"/>
<evidence type="ECO:0000256" key="9">
    <source>
        <dbReference type="SAM" id="SignalP"/>
    </source>
</evidence>
<gene>
    <name evidence="11" type="ORF">SAMN02949497_2003</name>
</gene>
<evidence type="ECO:0000259" key="10">
    <source>
        <dbReference type="Pfam" id="PF05572"/>
    </source>
</evidence>
<dbReference type="GO" id="GO:0046872">
    <property type="term" value="F:metal ion binding"/>
    <property type="evidence" value="ECO:0007669"/>
    <property type="project" value="UniProtKB-KW"/>
</dbReference>
<comment type="similarity">
    <text evidence="1">Belongs to the peptidase M43B family.</text>
</comment>
<evidence type="ECO:0000256" key="3">
    <source>
        <dbReference type="ARBA" id="ARBA00022723"/>
    </source>
</evidence>
<keyword evidence="7" id="KW-0482">Metalloprotease</keyword>
<dbReference type="GO" id="GO:0006508">
    <property type="term" value="P:proteolysis"/>
    <property type="evidence" value="ECO:0007669"/>
    <property type="project" value="UniProtKB-KW"/>
</dbReference>
<keyword evidence="4 9" id="KW-0732">Signal</keyword>
<keyword evidence="2" id="KW-0645">Protease</keyword>
<evidence type="ECO:0000313" key="12">
    <source>
        <dbReference type="Proteomes" id="UP000192923"/>
    </source>
</evidence>
<keyword evidence="12" id="KW-1185">Reference proteome</keyword>
<evidence type="ECO:0000256" key="7">
    <source>
        <dbReference type="ARBA" id="ARBA00023049"/>
    </source>
</evidence>
<keyword evidence="3" id="KW-0479">Metal-binding</keyword>
<evidence type="ECO:0000256" key="2">
    <source>
        <dbReference type="ARBA" id="ARBA00022670"/>
    </source>
</evidence>
<dbReference type="GO" id="GO:0008237">
    <property type="term" value="F:metallopeptidase activity"/>
    <property type="evidence" value="ECO:0007669"/>
    <property type="project" value="UniProtKB-KW"/>
</dbReference>
<organism evidence="11 12">
    <name type="scientific">Methylomagnum ishizawai</name>
    <dbReference type="NCBI Taxonomy" id="1760988"/>
    <lineage>
        <taxon>Bacteria</taxon>
        <taxon>Pseudomonadati</taxon>
        <taxon>Pseudomonadota</taxon>
        <taxon>Gammaproteobacteria</taxon>
        <taxon>Methylococcales</taxon>
        <taxon>Methylococcaceae</taxon>
        <taxon>Methylomagnum</taxon>
    </lineage>
</organism>
<dbReference type="PANTHER" id="PTHR47466:SF1">
    <property type="entry name" value="METALLOPROTEASE MEP1 (AFU_ORTHOLOGUE AFUA_1G07730)-RELATED"/>
    <property type="match status" value="1"/>
</dbReference>
<keyword evidence="8" id="KW-1015">Disulfide bond</keyword>
<dbReference type="Proteomes" id="UP000192923">
    <property type="component" value="Unassembled WGS sequence"/>
</dbReference>
<reference evidence="11 12" key="1">
    <citation type="submission" date="2016-12" db="EMBL/GenBank/DDBJ databases">
        <authorList>
            <person name="Song W.-J."/>
            <person name="Kurnit D.M."/>
        </authorList>
    </citation>
    <scope>NUCLEOTIDE SEQUENCE [LARGE SCALE GENOMIC DNA]</scope>
    <source>
        <strain evidence="11 12">175</strain>
    </source>
</reference>
<dbReference type="EMBL" id="FXAM01000001">
    <property type="protein sequence ID" value="SMF94677.1"/>
    <property type="molecule type" value="Genomic_DNA"/>
</dbReference>
<evidence type="ECO:0000256" key="4">
    <source>
        <dbReference type="ARBA" id="ARBA00022729"/>
    </source>
</evidence>
<evidence type="ECO:0000256" key="8">
    <source>
        <dbReference type="ARBA" id="ARBA00023157"/>
    </source>
</evidence>
<dbReference type="STRING" id="1760988.SAMN02949497_2003"/>
<evidence type="ECO:0000313" key="11">
    <source>
        <dbReference type="EMBL" id="SMF94677.1"/>
    </source>
</evidence>
<dbReference type="Pfam" id="PF05572">
    <property type="entry name" value="Peptidase_M43"/>
    <property type="match status" value="1"/>
</dbReference>
<dbReference type="PANTHER" id="PTHR47466">
    <property type="match status" value="1"/>
</dbReference>
<dbReference type="AlphaFoldDB" id="A0A1Y6CWG0"/>
<protein>
    <submittedName>
        <fullName evidence="11">Pregnancy-associated plasma protein-A</fullName>
    </submittedName>
</protein>
<keyword evidence="5" id="KW-0378">Hydrolase</keyword>
<dbReference type="Gene3D" id="3.40.390.10">
    <property type="entry name" value="Collagenase (Catalytic Domain)"/>
    <property type="match status" value="1"/>
</dbReference>
<proteinExistence type="inferred from homology"/>
<dbReference type="InterPro" id="IPR024079">
    <property type="entry name" value="MetalloPept_cat_dom_sf"/>
</dbReference>